<keyword evidence="4 7" id="KW-0819">tRNA processing</keyword>
<dbReference type="SUPFAM" id="SSF51395">
    <property type="entry name" value="FMN-linked oxidoreductases"/>
    <property type="match status" value="1"/>
</dbReference>
<evidence type="ECO:0000256" key="6">
    <source>
        <dbReference type="ARBA" id="ARBA00023002"/>
    </source>
</evidence>
<dbReference type="GO" id="GO:0017150">
    <property type="term" value="F:tRNA dihydrouridine synthase activity"/>
    <property type="evidence" value="ECO:0007669"/>
    <property type="project" value="InterPro"/>
</dbReference>
<dbReference type="PIRSF" id="PIRSF006621">
    <property type="entry name" value="Dus"/>
    <property type="match status" value="1"/>
</dbReference>
<dbReference type="RefSeq" id="WP_154427764.1">
    <property type="nucleotide sequence ID" value="NZ_VUNI01000001.1"/>
</dbReference>
<dbReference type="Gene3D" id="3.20.20.70">
    <property type="entry name" value="Aldolase class I"/>
    <property type="match status" value="1"/>
</dbReference>
<organism evidence="11 12">
    <name type="scientific">Roseburia porci</name>
    <dbReference type="NCBI Taxonomy" id="2605790"/>
    <lineage>
        <taxon>Bacteria</taxon>
        <taxon>Bacillati</taxon>
        <taxon>Bacillota</taxon>
        <taxon>Clostridia</taxon>
        <taxon>Lachnospirales</taxon>
        <taxon>Lachnospiraceae</taxon>
        <taxon>Roseburia</taxon>
    </lineage>
</organism>
<comment type="cofactor">
    <cofactor evidence="1 7 9">
        <name>FMN</name>
        <dbReference type="ChEBI" id="CHEBI:58210"/>
    </cofactor>
</comment>
<name>A0A6L5YM91_9FIRM</name>
<evidence type="ECO:0000256" key="9">
    <source>
        <dbReference type="PIRSR" id="PIRSR006621-2"/>
    </source>
</evidence>
<keyword evidence="12" id="KW-1185">Reference proteome</keyword>
<feature type="domain" description="DUS-like FMN-binding" evidence="10">
    <location>
        <begin position="5"/>
        <end position="283"/>
    </location>
</feature>
<dbReference type="PROSITE" id="PS01136">
    <property type="entry name" value="UPF0034"/>
    <property type="match status" value="1"/>
</dbReference>
<evidence type="ECO:0000259" key="10">
    <source>
        <dbReference type="Pfam" id="PF01207"/>
    </source>
</evidence>
<sequence>MQIYMAPLEGITGFVFRNAFHKYYGGVDKYFTPFITPHTKKNMDARERRDILPENNRGITLVPQVLTCQVEEMISISRELKELGYTQINLNLGCPSGTVAAKGKGSGFLDDPIKLDRFFEVYFENSDMPLSIKTRVGVEETDEFEQLLAVYKKYPFCEVIIHPRLGKEFYRGTVHRDLFSRAVKVLPQPVCYNGDIFTTVDFQTVSGENPECERYMLGRGLLWNPQLAEGIVSGRMTEFDLVRFEQFHDEIVSGYREYISGDRNVLFRMKELWGYWKDLFPADKKHFKKIRKASTLMEYGQEVRMLFEETKA</sequence>
<dbReference type="InterPro" id="IPR035587">
    <property type="entry name" value="DUS-like_FMN-bd"/>
</dbReference>
<evidence type="ECO:0000256" key="2">
    <source>
        <dbReference type="ARBA" id="ARBA00022630"/>
    </source>
</evidence>
<comment type="caution">
    <text evidence="11">The sequence shown here is derived from an EMBL/GenBank/DDBJ whole genome shotgun (WGS) entry which is preliminary data.</text>
</comment>
<accession>A0A6L5YM91</accession>
<evidence type="ECO:0000256" key="4">
    <source>
        <dbReference type="ARBA" id="ARBA00022694"/>
    </source>
</evidence>
<protein>
    <recommendedName>
        <fullName evidence="7">tRNA-dihydrouridine synthase</fullName>
        <ecNumber evidence="7">1.3.1.-</ecNumber>
    </recommendedName>
</protein>
<keyword evidence="5" id="KW-0521">NADP</keyword>
<dbReference type="AlphaFoldDB" id="A0A6L5YM91"/>
<reference evidence="11 12" key="1">
    <citation type="submission" date="2019-08" db="EMBL/GenBank/DDBJ databases">
        <title>In-depth cultivation of the pig gut microbiome towards novel bacterial diversity and tailored functional studies.</title>
        <authorList>
            <person name="Wylensek D."/>
            <person name="Hitch T.C.A."/>
            <person name="Clavel T."/>
        </authorList>
    </citation>
    <scope>NUCLEOTIDE SEQUENCE [LARGE SCALE GENOMIC DNA]</scope>
    <source>
        <strain evidence="11 12">MUC/MUC-530-WT-4D</strain>
    </source>
</reference>
<comment type="function">
    <text evidence="7">Catalyzes the synthesis of 5,6-dihydrouridine (D), a modified base found in the D-loop of most tRNAs, via the reduction of the C5-C6 double bond in target uridines.</text>
</comment>
<evidence type="ECO:0000256" key="7">
    <source>
        <dbReference type="PIRNR" id="PIRNR006621"/>
    </source>
</evidence>
<dbReference type="CDD" id="cd02801">
    <property type="entry name" value="DUS_like_FMN"/>
    <property type="match status" value="1"/>
</dbReference>
<dbReference type="Pfam" id="PF01207">
    <property type="entry name" value="Dus"/>
    <property type="match status" value="1"/>
</dbReference>
<dbReference type="InterPro" id="IPR018517">
    <property type="entry name" value="tRNA_hU_synthase_CS"/>
</dbReference>
<evidence type="ECO:0000256" key="8">
    <source>
        <dbReference type="PIRSR" id="PIRSR006621-1"/>
    </source>
</evidence>
<feature type="active site" description="Proton donor" evidence="8">
    <location>
        <position position="94"/>
    </location>
</feature>
<gene>
    <name evidence="11" type="ORF">FYJ75_00540</name>
</gene>
<feature type="binding site" evidence="9">
    <location>
        <position position="133"/>
    </location>
    <ligand>
        <name>FMN</name>
        <dbReference type="ChEBI" id="CHEBI:58210"/>
    </ligand>
</feature>
<evidence type="ECO:0000256" key="5">
    <source>
        <dbReference type="ARBA" id="ARBA00022857"/>
    </source>
</evidence>
<proteinExistence type="inferred from homology"/>
<dbReference type="Proteomes" id="UP000474024">
    <property type="component" value="Unassembled WGS sequence"/>
</dbReference>
<dbReference type="GO" id="GO:0050660">
    <property type="term" value="F:flavin adenine dinucleotide binding"/>
    <property type="evidence" value="ECO:0007669"/>
    <property type="project" value="InterPro"/>
</dbReference>
<dbReference type="EMBL" id="VUNI01000001">
    <property type="protein sequence ID" value="MST73520.1"/>
    <property type="molecule type" value="Genomic_DNA"/>
</dbReference>
<feature type="binding site" evidence="9">
    <location>
        <begin position="218"/>
        <end position="219"/>
    </location>
    <ligand>
        <name>FMN</name>
        <dbReference type="ChEBI" id="CHEBI:58210"/>
    </ligand>
</feature>
<dbReference type="InterPro" id="IPR013785">
    <property type="entry name" value="Aldolase_TIM"/>
</dbReference>
<keyword evidence="9" id="KW-0547">Nucleotide-binding</keyword>
<evidence type="ECO:0000256" key="1">
    <source>
        <dbReference type="ARBA" id="ARBA00001917"/>
    </source>
</evidence>
<dbReference type="GO" id="GO:0003723">
    <property type="term" value="F:RNA binding"/>
    <property type="evidence" value="ECO:0007669"/>
    <property type="project" value="TreeGrafter"/>
</dbReference>
<evidence type="ECO:0000313" key="11">
    <source>
        <dbReference type="EMBL" id="MST73520.1"/>
    </source>
</evidence>
<dbReference type="EC" id="1.3.1.-" evidence="7"/>
<dbReference type="PANTHER" id="PTHR45846:SF1">
    <property type="entry name" value="TRNA-DIHYDROURIDINE(47) SYNTHASE [NAD(P)(+)]-LIKE"/>
    <property type="match status" value="1"/>
</dbReference>
<dbReference type="PANTHER" id="PTHR45846">
    <property type="entry name" value="TRNA-DIHYDROURIDINE(47) SYNTHASE [NAD(P)(+)]-LIKE"/>
    <property type="match status" value="1"/>
</dbReference>
<feature type="binding site" evidence="9">
    <location>
        <position position="64"/>
    </location>
    <ligand>
        <name>FMN</name>
        <dbReference type="ChEBI" id="CHEBI:58210"/>
    </ligand>
</feature>
<feature type="binding site" evidence="9">
    <location>
        <position position="162"/>
    </location>
    <ligand>
        <name>FMN</name>
        <dbReference type="ChEBI" id="CHEBI:58210"/>
    </ligand>
</feature>
<keyword evidence="6 7" id="KW-0560">Oxidoreductase</keyword>
<evidence type="ECO:0000256" key="3">
    <source>
        <dbReference type="ARBA" id="ARBA00022643"/>
    </source>
</evidence>
<keyword evidence="2 7" id="KW-0285">Flavoprotein</keyword>
<evidence type="ECO:0000313" key="12">
    <source>
        <dbReference type="Proteomes" id="UP000474024"/>
    </source>
</evidence>
<keyword evidence="3 7" id="KW-0288">FMN</keyword>
<dbReference type="InterPro" id="IPR001269">
    <property type="entry name" value="DUS_fam"/>
</dbReference>
<comment type="similarity">
    <text evidence="7">Belongs to the dus family.</text>
</comment>